<keyword evidence="3 6" id="KW-0812">Transmembrane</keyword>
<dbReference type="InterPro" id="IPR007593">
    <property type="entry name" value="CD225/Dispanin_fam"/>
</dbReference>
<dbReference type="AlphaFoldDB" id="A0A177AW52"/>
<dbReference type="PANTHER" id="PTHR14948">
    <property type="entry name" value="NG5"/>
    <property type="match status" value="1"/>
</dbReference>
<dbReference type="OrthoDB" id="6121210at2759"/>
<feature type="non-terminal residue" evidence="7">
    <location>
        <position position="1"/>
    </location>
</feature>
<protein>
    <submittedName>
        <fullName evidence="7">Tumor suppressor candidate 5</fullName>
    </submittedName>
</protein>
<dbReference type="InterPro" id="IPR051423">
    <property type="entry name" value="CD225/Dispanin"/>
</dbReference>
<comment type="similarity">
    <text evidence="2">Belongs to the CD225/Dispanin family.</text>
</comment>
<keyword evidence="8" id="KW-1185">Reference proteome</keyword>
<proteinExistence type="inferred from homology"/>
<gene>
    <name evidence="7" type="ORF">A3Q56_05915</name>
</gene>
<reference evidence="7 8" key="1">
    <citation type="submission" date="2016-04" db="EMBL/GenBank/DDBJ databases">
        <title>The genome of Intoshia linei affirms orthonectids as highly simplified spiralians.</title>
        <authorList>
            <person name="Mikhailov K.V."/>
            <person name="Slusarev G.S."/>
            <person name="Nikitin M.A."/>
            <person name="Logacheva M.D."/>
            <person name="Penin A."/>
            <person name="Aleoshin V."/>
            <person name="Panchin Y.V."/>
        </authorList>
    </citation>
    <scope>NUCLEOTIDE SEQUENCE [LARGE SCALE GENOMIC DNA]</scope>
    <source>
        <strain evidence="7">Intl2013</strain>
        <tissue evidence="7">Whole animal</tissue>
    </source>
</reference>
<evidence type="ECO:0000256" key="1">
    <source>
        <dbReference type="ARBA" id="ARBA00004370"/>
    </source>
</evidence>
<sequence length="240" mass="27129">IMNNLILRFTIHIEKEWPSFSSDMSEKINIYPIVIEWMQDFFVGHLPVEKLLIIWDYMIDCDSLYILADLSALIILKKRALLISEKEDLIQKMELTNINTEELLKDLVMDLAESTPYTDTSAKYGIPLQNQPVANTVVYQPQPGNTTVVMPNVINRPTNYLVLAIIVTICCNLPFGIIAIIFSVLSSQEADKNNMDNARKNGKISLGMSVAGIVVSIIIIIIIVVYFNYMGALITRQVFI</sequence>
<comment type="subcellular location">
    <subcellularLocation>
        <location evidence="1">Membrane</location>
    </subcellularLocation>
</comment>
<dbReference type="Pfam" id="PF04505">
    <property type="entry name" value="CD225"/>
    <property type="match status" value="1"/>
</dbReference>
<feature type="transmembrane region" description="Helical" evidence="6">
    <location>
        <begin position="160"/>
        <end position="185"/>
    </location>
</feature>
<dbReference type="Gene3D" id="1.10.472.80">
    <property type="entry name" value="Ypt/Rab-GAP domain of gyp1p, domain 3"/>
    <property type="match status" value="1"/>
</dbReference>
<evidence type="ECO:0000256" key="6">
    <source>
        <dbReference type="SAM" id="Phobius"/>
    </source>
</evidence>
<feature type="transmembrane region" description="Helical" evidence="6">
    <location>
        <begin position="206"/>
        <end position="229"/>
    </location>
</feature>
<evidence type="ECO:0000256" key="3">
    <source>
        <dbReference type="ARBA" id="ARBA00022692"/>
    </source>
</evidence>
<comment type="caution">
    <text evidence="7">The sequence shown here is derived from an EMBL/GenBank/DDBJ whole genome shotgun (WGS) entry which is preliminary data.</text>
</comment>
<evidence type="ECO:0000313" key="7">
    <source>
        <dbReference type="EMBL" id="OAF66248.1"/>
    </source>
</evidence>
<evidence type="ECO:0000256" key="2">
    <source>
        <dbReference type="ARBA" id="ARBA00006843"/>
    </source>
</evidence>
<evidence type="ECO:0000313" key="8">
    <source>
        <dbReference type="Proteomes" id="UP000078046"/>
    </source>
</evidence>
<dbReference type="GO" id="GO:0016020">
    <property type="term" value="C:membrane"/>
    <property type="evidence" value="ECO:0007669"/>
    <property type="project" value="UniProtKB-SubCell"/>
</dbReference>
<dbReference type="EMBL" id="LWCA01000990">
    <property type="protein sequence ID" value="OAF66248.1"/>
    <property type="molecule type" value="Genomic_DNA"/>
</dbReference>
<name>A0A177AW52_9BILA</name>
<keyword evidence="4 6" id="KW-1133">Transmembrane helix</keyword>
<keyword evidence="5 6" id="KW-0472">Membrane</keyword>
<organism evidence="7 8">
    <name type="scientific">Intoshia linei</name>
    <dbReference type="NCBI Taxonomy" id="1819745"/>
    <lineage>
        <taxon>Eukaryota</taxon>
        <taxon>Metazoa</taxon>
        <taxon>Spiralia</taxon>
        <taxon>Lophotrochozoa</taxon>
        <taxon>Mesozoa</taxon>
        <taxon>Orthonectida</taxon>
        <taxon>Rhopaluridae</taxon>
        <taxon>Intoshia</taxon>
    </lineage>
</organism>
<dbReference type="Proteomes" id="UP000078046">
    <property type="component" value="Unassembled WGS sequence"/>
</dbReference>
<evidence type="ECO:0000256" key="5">
    <source>
        <dbReference type="ARBA" id="ARBA00023136"/>
    </source>
</evidence>
<evidence type="ECO:0000256" key="4">
    <source>
        <dbReference type="ARBA" id="ARBA00022989"/>
    </source>
</evidence>
<accession>A0A177AW52</accession>
<dbReference type="PANTHER" id="PTHR14948:SF25">
    <property type="entry name" value="DUF4190 DOMAIN-CONTAINING PROTEIN"/>
    <property type="match status" value="1"/>
</dbReference>